<dbReference type="AlphaFoldDB" id="A0A8J2PUM5"/>
<dbReference type="GO" id="GO:0007264">
    <property type="term" value="P:small GTPase-mediated signal transduction"/>
    <property type="evidence" value="ECO:0007669"/>
    <property type="project" value="InterPro"/>
</dbReference>
<dbReference type="GO" id="GO:0003006">
    <property type="term" value="P:developmental process involved in reproduction"/>
    <property type="evidence" value="ECO:0007669"/>
    <property type="project" value="UniProtKB-ARBA"/>
</dbReference>
<keyword evidence="4" id="KW-1185">Reference proteome</keyword>
<proteinExistence type="predicted"/>
<sequence>CYAIDNPSSLANVENQWLPEIHEICPNALIILAGTRLDLQATAPKTVSETEGAKLAKMYLFDGFVQCSATSLESVEKVFVEAVKAVAKGGKCFSKNSAAS</sequence>
<evidence type="ECO:0000256" key="2">
    <source>
        <dbReference type="ARBA" id="ARBA00023134"/>
    </source>
</evidence>
<protein>
    <submittedName>
        <fullName evidence="3">Uncharacterized protein</fullName>
    </submittedName>
</protein>
<dbReference type="OrthoDB" id="25896at2759"/>
<name>A0A8J2PUM5_9HEXA</name>
<accession>A0A8J2PUM5</accession>
<dbReference type="GO" id="GO:0005525">
    <property type="term" value="F:GTP binding"/>
    <property type="evidence" value="ECO:0007669"/>
    <property type="project" value="UniProtKB-KW"/>
</dbReference>
<dbReference type="Proteomes" id="UP000708208">
    <property type="component" value="Unassembled WGS sequence"/>
</dbReference>
<gene>
    <name evidence="3" type="ORF">AFUS01_LOCUS43173</name>
</gene>
<evidence type="ECO:0000313" key="3">
    <source>
        <dbReference type="EMBL" id="CAG7833564.1"/>
    </source>
</evidence>
<evidence type="ECO:0000313" key="4">
    <source>
        <dbReference type="Proteomes" id="UP000708208"/>
    </source>
</evidence>
<dbReference type="GO" id="GO:0022412">
    <property type="term" value="P:cellular process involved in reproduction in multicellular organism"/>
    <property type="evidence" value="ECO:0007669"/>
    <property type="project" value="UniProtKB-ARBA"/>
</dbReference>
<feature type="non-terminal residue" evidence="3">
    <location>
        <position position="100"/>
    </location>
</feature>
<dbReference type="InterPro" id="IPR003578">
    <property type="entry name" value="Small_GTPase_Rho"/>
</dbReference>
<dbReference type="GO" id="GO:0035099">
    <property type="term" value="P:hemocyte migration"/>
    <property type="evidence" value="ECO:0007669"/>
    <property type="project" value="UniProtKB-ARBA"/>
</dbReference>
<organism evidence="3 4">
    <name type="scientific">Allacma fusca</name>
    <dbReference type="NCBI Taxonomy" id="39272"/>
    <lineage>
        <taxon>Eukaryota</taxon>
        <taxon>Metazoa</taxon>
        <taxon>Ecdysozoa</taxon>
        <taxon>Arthropoda</taxon>
        <taxon>Hexapoda</taxon>
        <taxon>Collembola</taxon>
        <taxon>Symphypleona</taxon>
        <taxon>Sminthuridae</taxon>
        <taxon>Allacma</taxon>
    </lineage>
</organism>
<keyword evidence="1" id="KW-0547">Nucleotide-binding</keyword>
<evidence type="ECO:0000256" key="1">
    <source>
        <dbReference type="ARBA" id="ARBA00022741"/>
    </source>
</evidence>
<dbReference type="SMART" id="SM00174">
    <property type="entry name" value="RHO"/>
    <property type="match status" value="1"/>
</dbReference>
<reference evidence="3" key="1">
    <citation type="submission" date="2021-06" db="EMBL/GenBank/DDBJ databases">
        <authorList>
            <person name="Hodson N. C."/>
            <person name="Mongue J. A."/>
            <person name="Jaron S. K."/>
        </authorList>
    </citation>
    <scope>NUCLEOTIDE SEQUENCE</scope>
</reference>
<dbReference type="InterPro" id="IPR001806">
    <property type="entry name" value="Small_GTPase"/>
</dbReference>
<dbReference type="PANTHER" id="PTHR24072">
    <property type="entry name" value="RHO FAMILY GTPASE"/>
    <property type="match status" value="1"/>
</dbReference>
<dbReference type="GO" id="GO:0001667">
    <property type="term" value="P:ameboidal-type cell migration"/>
    <property type="evidence" value="ECO:0007669"/>
    <property type="project" value="UniProtKB-ARBA"/>
</dbReference>
<keyword evidence="2" id="KW-0342">GTP-binding</keyword>
<dbReference type="EMBL" id="CAJVCH010569929">
    <property type="protein sequence ID" value="CAG7833564.1"/>
    <property type="molecule type" value="Genomic_DNA"/>
</dbReference>
<dbReference type="GO" id="GO:0003924">
    <property type="term" value="F:GTPase activity"/>
    <property type="evidence" value="ECO:0007669"/>
    <property type="project" value="InterPro"/>
</dbReference>
<dbReference type="GO" id="GO:0035006">
    <property type="term" value="P:melanization defense response"/>
    <property type="evidence" value="ECO:0007669"/>
    <property type="project" value="UniProtKB-ARBA"/>
</dbReference>
<dbReference type="Pfam" id="PF00071">
    <property type="entry name" value="Ras"/>
    <property type="match status" value="1"/>
</dbReference>
<comment type="caution">
    <text evidence="3">The sequence shown here is derived from an EMBL/GenBank/DDBJ whole genome shotgun (WGS) entry which is preliminary data.</text>
</comment>